<evidence type="ECO:0000256" key="3">
    <source>
        <dbReference type="ARBA" id="ARBA00022692"/>
    </source>
</evidence>
<feature type="region of interest" description="Disordered" evidence="7">
    <location>
        <begin position="455"/>
        <end position="487"/>
    </location>
</feature>
<evidence type="ECO:0000313" key="9">
    <source>
        <dbReference type="EMBL" id="CAL4121157.1"/>
    </source>
</evidence>
<feature type="transmembrane region" description="Helical" evidence="8">
    <location>
        <begin position="29"/>
        <end position="48"/>
    </location>
</feature>
<dbReference type="GO" id="GO:0005789">
    <property type="term" value="C:endoplasmic reticulum membrane"/>
    <property type="evidence" value="ECO:0007669"/>
    <property type="project" value="InterPro"/>
</dbReference>
<keyword evidence="10" id="KW-1185">Reference proteome</keyword>
<evidence type="ECO:0000256" key="8">
    <source>
        <dbReference type="SAM" id="Phobius"/>
    </source>
</evidence>
<dbReference type="PANTHER" id="PTHR31158">
    <property type="entry name" value="DUAL OXIDASE 2"/>
    <property type="match status" value="1"/>
</dbReference>
<evidence type="ECO:0000256" key="4">
    <source>
        <dbReference type="ARBA" id="ARBA00022989"/>
    </source>
</evidence>
<feature type="transmembrane region" description="Helical" evidence="8">
    <location>
        <begin position="252"/>
        <end position="274"/>
    </location>
</feature>
<feature type="compositionally biased region" description="Low complexity" evidence="7">
    <location>
        <begin position="477"/>
        <end position="487"/>
    </location>
</feature>
<keyword evidence="4 8" id="KW-1133">Transmembrane helix</keyword>
<dbReference type="Proteomes" id="UP001497623">
    <property type="component" value="Unassembled WGS sequence"/>
</dbReference>
<comment type="caution">
    <text evidence="9">The sequence shown here is derived from an EMBL/GenBank/DDBJ whole genome shotgun (WGS) entry which is preliminary data.</text>
</comment>
<sequence>MSSNFEYMQMGPWHIFSPTSKVIGAKTNIALILFFILIYFALDVMLLIPDKGRYNLPSTFGLPLMLYHLICDLCTYGSEWHCGRATIISSYRAFSKQKINADLGVSIGLDHVNVTLQVIPRDNRTLDINFNERFNWEIPSGMREQYHTALIKGLPYPILTVAEYLAVETESFTWGRYYRSAGYYTSFLLWASFATWLLMNIMLVNVPRYGAYLMVVTGGLMCMACGVFWLLMPPKPLHIRFEEVWIDFNLGWCFWMTLVVGGIEMATGLIISILDLMFPHTFSTILEIDFDTPYDRHIIIEDSTETRKRRFKIPRLEEPLNATMTAGSRLLRRLSKRDKREETDLRPNPVPMTYSAYGSTPGFDNHAFEMEPKLPFRQNFMMRTDSKKSTKSVNFRNASTRSNHFLDIPIHQDITDKQKQFTRTDSKQSSLSAASSQISIPRSVNFDNIEDLRGNIGPSLPSSPMVHHDSHMVRQDSSQSCGSGASSYGLSGLSRASSIRKISSESAASAVSTSSNTSSSSLSPHEPIARTNSANIIVFHRTDSRGQLQKVSDQVVEIKTDDSSEMWD</sequence>
<reference evidence="9 10" key="1">
    <citation type="submission" date="2024-05" db="EMBL/GenBank/DDBJ databases">
        <authorList>
            <person name="Wallberg A."/>
        </authorList>
    </citation>
    <scope>NUCLEOTIDE SEQUENCE [LARGE SCALE GENOMIC DNA]</scope>
</reference>
<comment type="similarity">
    <text evidence="2">Belongs to the DUOXA family.</text>
</comment>
<keyword evidence="5 8" id="KW-0472">Membrane</keyword>
<evidence type="ECO:0000256" key="6">
    <source>
        <dbReference type="ARBA" id="ARBA00023180"/>
    </source>
</evidence>
<evidence type="ECO:0000256" key="5">
    <source>
        <dbReference type="ARBA" id="ARBA00023136"/>
    </source>
</evidence>
<feature type="region of interest" description="Disordered" evidence="7">
    <location>
        <begin position="336"/>
        <end position="356"/>
    </location>
</feature>
<evidence type="ECO:0000256" key="7">
    <source>
        <dbReference type="SAM" id="MobiDB-lite"/>
    </source>
</evidence>
<dbReference type="EMBL" id="CAXKWB010018705">
    <property type="protein sequence ID" value="CAL4121157.1"/>
    <property type="molecule type" value="Genomic_DNA"/>
</dbReference>
<feature type="region of interest" description="Disordered" evidence="7">
    <location>
        <begin position="548"/>
        <end position="568"/>
    </location>
</feature>
<evidence type="ECO:0000256" key="1">
    <source>
        <dbReference type="ARBA" id="ARBA00004141"/>
    </source>
</evidence>
<dbReference type="InterPro" id="IPR018469">
    <property type="entry name" value="Dual_oxidase_maturation_fac"/>
</dbReference>
<name>A0AAV2RB68_MEGNR</name>
<feature type="non-terminal residue" evidence="9">
    <location>
        <position position="568"/>
    </location>
</feature>
<keyword evidence="3 8" id="KW-0812">Transmembrane</keyword>
<gene>
    <name evidence="9" type="ORF">MNOR_LOCUS22328</name>
</gene>
<dbReference type="AlphaFoldDB" id="A0AAV2RB68"/>
<evidence type="ECO:0000256" key="2">
    <source>
        <dbReference type="ARBA" id="ARBA00009816"/>
    </source>
</evidence>
<evidence type="ECO:0000313" key="10">
    <source>
        <dbReference type="Proteomes" id="UP001497623"/>
    </source>
</evidence>
<proteinExistence type="inferred from homology"/>
<comment type="subcellular location">
    <subcellularLocation>
        <location evidence="1">Membrane</location>
        <topology evidence="1">Multi-pass membrane protein</topology>
    </subcellularLocation>
</comment>
<organism evidence="9 10">
    <name type="scientific">Meganyctiphanes norvegica</name>
    <name type="common">Northern krill</name>
    <name type="synonym">Thysanopoda norvegica</name>
    <dbReference type="NCBI Taxonomy" id="48144"/>
    <lineage>
        <taxon>Eukaryota</taxon>
        <taxon>Metazoa</taxon>
        <taxon>Ecdysozoa</taxon>
        <taxon>Arthropoda</taxon>
        <taxon>Crustacea</taxon>
        <taxon>Multicrustacea</taxon>
        <taxon>Malacostraca</taxon>
        <taxon>Eumalacostraca</taxon>
        <taxon>Eucarida</taxon>
        <taxon>Euphausiacea</taxon>
        <taxon>Euphausiidae</taxon>
        <taxon>Meganyctiphanes</taxon>
    </lineage>
</organism>
<evidence type="ECO:0008006" key="11">
    <source>
        <dbReference type="Google" id="ProtNLM"/>
    </source>
</evidence>
<feature type="transmembrane region" description="Helical" evidence="8">
    <location>
        <begin position="181"/>
        <end position="203"/>
    </location>
</feature>
<keyword evidence="6" id="KW-0325">Glycoprotein</keyword>
<dbReference type="PANTHER" id="PTHR31158:SF10">
    <property type="entry name" value="LD27791P"/>
    <property type="match status" value="1"/>
</dbReference>
<protein>
    <recommendedName>
        <fullName evidence="11">Dual oxidase maturation factor 1</fullName>
    </recommendedName>
</protein>
<feature type="transmembrane region" description="Helical" evidence="8">
    <location>
        <begin position="209"/>
        <end position="231"/>
    </location>
</feature>
<feature type="region of interest" description="Disordered" evidence="7">
    <location>
        <begin position="505"/>
        <end position="534"/>
    </location>
</feature>
<accession>A0AAV2RB68</accession>
<dbReference type="GO" id="GO:0015031">
    <property type="term" value="P:protein transport"/>
    <property type="evidence" value="ECO:0007669"/>
    <property type="project" value="InterPro"/>
</dbReference>
<dbReference type="Pfam" id="PF10204">
    <property type="entry name" value="DuoxA"/>
    <property type="match status" value="1"/>
</dbReference>
<feature type="compositionally biased region" description="Low complexity" evidence="7">
    <location>
        <begin position="505"/>
        <end position="523"/>
    </location>
</feature>